<proteinExistence type="predicted"/>
<sequence>MMWTIFPICFTLTISLIIIYQIKISTQKHNSNHSTAHCTLKCNQSTKITIFISILFPTFFDIPTAIITGLEIFYEYKKEPLYMIIMQVAKKLPMLLYEISLSCKFFVYIIVFQQFRKVLYLLFHRLARRRHSSELDRHSYVYVDNGFRRRTIRFRSNK</sequence>
<organism evidence="2 3">
    <name type="scientific">Adineta steineri</name>
    <dbReference type="NCBI Taxonomy" id="433720"/>
    <lineage>
        <taxon>Eukaryota</taxon>
        <taxon>Metazoa</taxon>
        <taxon>Spiralia</taxon>
        <taxon>Gnathifera</taxon>
        <taxon>Rotifera</taxon>
        <taxon>Eurotatoria</taxon>
        <taxon>Bdelloidea</taxon>
        <taxon>Adinetida</taxon>
        <taxon>Adinetidae</taxon>
        <taxon>Adineta</taxon>
    </lineage>
</organism>
<feature type="non-terminal residue" evidence="2">
    <location>
        <position position="1"/>
    </location>
</feature>
<dbReference type="EMBL" id="CAJOAZ010018225">
    <property type="protein sequence ID" value="CAF4324000.1"/>
    <property type="molecule type" value="Genomic_DNA"/>
</dbReference>
<evidence type="ECO:0000313" key="2">
    <source>
        <dbReference type="EMBL" id="CAF4324000.1"/>
    </source>
</evidence>
<dbReference type="Gene3D" id="1.20.1070.10">
    <property type="entry name" value="Rhodopsin 7-helix transmembrane proteins"/>
    <property type="match status" value="1"/>
</dbReference>
<dbReference type="AlphaFoldDB" id="A0A820JDM0"/>
<name>A0A820JDM0_9BILA</name>
<accession>A0A820JDM0</accession>
<dbReference type="SUPFAM" id="SSF81321">
    <property type="entry name" value="Family A G protein-coupled receptor-like"/>
    <property type="match status" value="1"/>
</dbReference>
<reference evidence="2" key="1">
    <citation type="submission" date="2021-02" db="EMBL/GenBank/DDBJ databases">
        <authorList>
            <person name="Nowell W R."/>
        </authorList>
    </citation>
    <scope>NUCLEOTIDE SEQUENCE</scope>
</reference>
<feature type="transmembrane region" description="Helical" evidence="1">
    <location>
        <begin position="48"/>
        <end position="74"/>
    </location>
</feature>
<evidence type="ECO:0000256" key="1">
    <source>
        <dbReference type="SAM" id="Phobius"/>
    </source>
</evidence>
<keyword evidence="1" id="KW-1133">Transmembrane helix</keyword>
<gene>
    <name evidence="2" type="ORF">OXD698_LOCUS47329</name>
</gene>
<protein>
    <submittedName>
        <fullName evidence="2">Uncharacterized protein</fullName>
    </submittedName>
</protein>
<comment type="caution">
    <text evidence="2">The sequence shown here is derived from an EMBL/GenBank/DDBJ whole genome shotgun (WGS) entry which is preliminary data.</text>
</comment>
<dbReference type="Proteomes" id="UP000663844">
    <property type="component" value="Unassembled WGS sequence"/>
</dbReference>
<evidence type="ECO:0000313" key="3">
    <source>
        <dbReference type="Proteomes" id="UP000663844"/>
    </source>
</evidence>
<keyword evidence="1" id="KW-0812">Transmembrane</keyword>
<keyword evidence="1" id="KW-0472">Membrane</keyword>
<feature type="transmembrane region" description="Helical" evidence="1">
    <location>
        <begin position="95"/>
        <end position="115"/>
    </location>
</feature>